<evidence type="ECO:0000256" key="3">
    <source>
        <dbReference type="SAM" id="MobiDB-lite"/>
    </source>
</evidence>
<dbReference type="GO" id="GO:0005576">
    <property type="term" value="C:extracellular region"/>
    <property type="evidence" value="ECO:0007669"/>
    <property type="project" value="UniProtKB-SubCell"/>
</dbReference>
<dbReference type="SUPFAM" id="SSF51120">
    <property type="entry name" value="beta-Roll"/>
    <property type="match status" value="1"/>
</dbReference>
<evidence type="ECO:0000313" key="5">
    <source>
        <dbReference type="Proteomes" id="UP000516369"/>
    </source>
</evidence>
<keyword evidence="2" id="KW-0964">Secreted</keyword>
<dbReference type="Proteomes" id="UP000516369">
    <property type="component" value="Chromosome"/>
</dbReference>
<dbReference type="GO" id="GO:0005509">
    <property type="term" value="F:calcium ion binding"/>
    <property type="evidence" value="ECO:0007669"/>
    <property type="project" value="InterPro"/>
</dbReference>
<dbReference type="Pfam" id="PF00353">
    <property type="entry name" value="HemolysinCabind"/>
    <property type="match status" value="3"/>
</dbReference>
<dbReference type="PRINTS" id="PR00313">
    <property type="entry name" value="CABNDNGRPT"/>
</dbReference>
<evidence type="ECO:0008006" key="6">
    <source>
        <dbReference type="Google" id="ProtNLM"/>
    </source>
</evidence>
<gene>
    <name evidence="4" type="ORF">HQ394_10920</name>
</gene>
<evidence type="ECO:0000256" key="1">
    <source>
        <dbReference type="ARBA" id="ARBA00004613"/>
    </source>
</evidence>
<dbReference type="AlphaFoldDB" id="A0A7H1N6D6"/>
<dbReference type="Gene3D" id="2.150.10.10">
    <property type="entry name" value="Serralysin-like metalloprotease, C-terminal"/>
    <property type="match status" value="1"/>
</dbReference>
<evidence type="ECO:0000313" key="4">
    <source>
        <dbReference type="EMBL" id="QNT71272.1"/>
    </source>
</evidence>
<dbReference type="PANTHER" id="PTHR38340:SF1">
    <property type="entry name" value="S-LAYER PROTEIN"/>
    <property type="match status" value="1"/>
</dbReference>
<comment type="subcellular location">
    <subcellularLocation>
        <location evidence="1">Secreted</location>
    </subcellularLocation>
</comment>
<reference evidence="4 5" key="1">
    <citation type="submission" date="2020-05" db="EMBL/GenBank/DDBJ databases">
        <title>Complete closed genome sequence of Defluviicoccus vanus.</title>
        <authorList>
            <person name="Bessarab I."/>
            <person name="Arumugam K."/>
            <person name="Maszenan A.M."/>
            <person name="Seviour R.J."/>
            <person name="Williams R.B."/>
        </authorList>
    </citation>
    <scope>NUCLEOTIDE SEQUENCE [LARGE SCALE GENOMIC DNA]</scope>
    <source>
        <strain evidence="4 5">Ben 114</strain>
    </source>
</reference>
<dbReference type="InterPro" id="IPR050557">
    <property type="entry name" value="RTX_toxin/Mannuronan_C5-epim"/>
</dbReference>
<dbReference type="EMBL" id="CP053923">
    <property type="protein sequence ID" value="QNT71272.1"/>
    <property type="molecule type" value="Genomic_DNA"/>
</dbReference>
<dbReference type="KEGG" id="dvn:HQ394_10920"/>
<feature type="region of interest" description="Disordered" evidence="3">
    <location>
        <begin position="75"/>
        <end position="95"/>
    </location>
</feature>
<dbReference type="InterPro" id="IPR018511">
    <property type="entry name" value="Hemolysin-typ_Ca-bd_CS"/>
</dbReference>
<keyword evidence="5" id="KW-1185">Reference proteome</keyword>
<dbReference type="InterPro" id="IPR011049">
    <property type="entry name" value="Serralysin-like_metalloprot_C"/>
</dbReference>
<protein>
    <recommendedName>
        <fullName evidence="6">Calcium-binding protein</fullName>
    </recommendedName>
</protein>
<dbReference type="InterPro" id="IPR001343">
    <property type="entry name" value="Hemolysn_Ca-bd"/>
</dbReference>
<organism evidence="4 5">
    <name type="scientific">Defluviicoccus vanus</name>
    <dbReference type="NCBI Taxonomy" id="111831"/>
    <lineage>
        <taxon>Bacteria</taxon>
        <taxon>Pseudomonadati</taxon>
        <taxon>Pseudomonadota</taxon>
        <taxon>Alphaproteobacteria</taxon>
        <taxon>Rhodospirillales</taxon>
        <taxon>Rhodospirillaceae</taxon>
        <taxon>Defluviicoccus</taxon>
    </lineage>
</organism>
<accession>A0A7H1N6D6</accession>
<dbReference type="PROSITE" id="PS00330">
    <property type="entry name" value="HEMOLYSIN_CALCIUM"/>
    <property type="match status" value="1"/>
</dbReference>
<proteinExistence type="predicted"/>
<sequence length="217" mass="22116">MGRVASRNQQEEMTMATFIGTAANETITPGSVSATVARSPTGSFPGVANDSINGGAGNDLIDAAGGNDTLLLGGDGNDSLSGSGGSRTLDGGTGNDTLFGLEGGDLLRGGVGNDSLAGGDGLDTLAGGGAPICSMAVPTSLSTRWSPTRRSVPTTTRSLLSMVSVPPSVIRSIFRPSMPARYPVLFMTPAGRLRFWATLTDGTSVGFRVFPAWSDWI</sequence>
<evidence type="ECO:0000256" key="2">
    <source>
        <dbReference type="ARBA" id="ARBA00022525"/>
    </source>
</evidence>
<name>A0A7H1N6D6_9PROT</name>
<dbReference type="PANTHER" id="PTHR38340">
    <property type="entry name" value="S-LAYER PROTEIN"/>
    <property type="match status" value="1"/>
</dbReference>